<feature type="region of interest" description="Disordered" evidence="1">
    <location>
        <begin position="30"/>
        <end position="60"/>
    </location>
</feature>
<dbReference type="CDD" id="cd05829">
    <property type="entry name" value="Sortase_F"/>
    <property type="match status" value="1"/>
</dbReference>
<feature type="compositionally biased region" description="Pro residues" evidence="1">
    <location>
        <begin position="43"/>
        <end position="57"/>
    </location>
</feature>
<evidence type="ECO:0000313" key="2">
    <source>
        <dbReference type="EMBL" id="CAA9392469.1"/>
    </source>
</evidence>
<protein>
    <submittedName>
        <fullName evidence="2">Uncharacterized protein</fullName>
    </submittedName>
</protein>
<dbReference type="EMBL" id="CADCUP010000115">
    <property type="protein sequence ID" value="CAA9392469.1"/>
    <property type="molecule type" value="Genomic_DNA"/>
</dbReference>
<dbReference type="RefSeq" id="WP_295658258.1">
    <property type="nucleotide sequence ID" value="NZ_CADCUP010000115.1"/>
</dbReference>
<evidence type="ECO:0000256" key="1">
    <source>
        <dbReference type="SAM" id="MobiDB-lite"/>
    </source>
</evidence>
<name>A0A6J4NV00_9ACTN</name>
<accession>A0A6J4NV00</accession>
<gene>
    <name evidence="2" type="ORF">AVDCRST_MAG06-1678</name>
</gene>
<dbReference type="AlphaFoldDB" id="A0A6J4NV00"/>
<proteinExistence type="predicted"/>
<organism evidence="2">
    <name type="scientific">uncultured Nocardioides sp</name>
    <dbReference type="NCBI Taxonomy" id="198441"/>
    <lineage>
        <taxon>Bacteria</taxon>
        <taxon>Bacillati</taxon>
        <taxon>Actinomycetota</taxon>
        <taxon>Actinomycetes</taxon>
        <taxon>Propionibacteriales</taxon>
        <taxon>Nocardioidaceae</taxon>
        <taxon>Nocardioides</taxon>
        <taxon>environmental samples</taxon>
    </lineage>
</organism>
<reference evidence="2" key="1">
    <citation type="submission" date="2020-02" db="EMBL/GenBank/DDBJ databases">
        <authorList>
            <person name="Meier V. D."/>
        </authorList>
    </citation>
    <scope>NUCLEOTIDE SEQUENCE</scope>
    <source>
        <strain evidence="2">AVDCRST_MAG06</strain>
    </source>
</reference>
<dbReference type="InterPro" id="IPR042001">
    <property type="entry name" value="Sortase_F"/>
</dbReference>
<sequence length="219" mass="22593">MIPRRLLVVAAFFVAVAAVVVVLERRDDPGGSVAVDPLRPSSTPTPAPSGTPRPSRQPPRTELACRAASGPFTPTSIAVDDVTTGALVLAVARDDDGAVGVPPVTAASQDRFAWDAPGVAPGSPRGDALFTAPTSTDGSALGNALLAGLETGDGLVVRGGAGERLCYDVVRREEVTAETAMPELDSGEGPPRVVILVRSGERRGPGDWSHRTLWFAEPA</sequence>